<dbReference type="Proteomes" id="UP000327157">
    <property type="component" value="Chromosome 5"/>
</dbReference>
<protein>
    <recommendedName>
        <fullName evidence="3">RNase H type-1 domain-containing protein</fullName>
    </recommendedName>
</protein>
<evidence type="ECO:0008006" key="3">
    <source>
        <dbReference type="Google" id="ProtNLM"/>
    </source>
</evidence>
<reference evidence="2" key="2">
    <citation type="submission" date="2019-10" db="EMBL/GenBank/DDBJ databases">
        <title>A de novo genome assembly of a pear dwarfing rootstock.</title>
        <authorList>
            <person name="Wang F."/>
            <person name="Wang J."/>
            <person name="Li S."/>
            <person name="Zhang Y."/>
            <person name="Fang M."/>
            <person name="Ma L."/>
            <person name="Zhao Y."/>
            <person name="Jiang S."/>
        </authorList>
    </citation>
    <scope>NUCLEOTIDE SEQUENCE [LARGE SCALE GENOMIC DNA]</scope>
</reference>
<proteinExistence type="predicted"/>
<evidence type="ECO:0000313" key="2">
    <source>
        <dbReference type="Proteomes" id="UP000327157"/>
    </source>
</evidence>
<gene>
    <name evidence="1" type="ORF">D8674_025997</name>
</gene>
<name>A0A5N5I8P2_9ROSA</name>
<keyword evidence="2" id="KW-1185">Reference proteome</keyword>
<accession>A0A5N5I8P2</accession>
<comment type="caution">
    <text evidence="1">The sequence shown here is derived from an EMBL/GenBank/DDBJ whole genome shotgun (WGS) entry which is preliminary data.</text>
</comment>
<sequence>MPPSSVSGVEFVADLIDAELASWNLNFVKELFPPCEVAWILATPLSCRLHSDKLMWHYDSKGVVFRDEVGSYARGFIRQISPASNPTMVELISVVQAIGNRIQGSSLIDLLVEDIHALLRVFVDSQVCYVRCTANVTAHSMAKLAVSFSSDFC</sequence>
<dbReference type="EMBL" id="SMOL01000004">
    <property type="protein sequence ID" value="KAB2635463.1"/>
    <property type="molecule type" value="Genomic_DNA"/>
</dbReference>
<organism evidence="1 2">
    <name type="scientific">Pyrus ussuriensis x Pyrus communis</name>
    <dbReference type="NCBI Taxonomy" id="2448454"/>
    <lineage>
        <taxon>Eukaryota</taxon>
        <taxon>Viridiplantae</taxon>
        <taxon>Streptophyta</taxon>
        <taxon>Embryophyta</taxon>
        <taxon>Tracheophyta</taxon>
        <taxon>Spermatophyta</taxon>
        <taxon>Magnoliopsida</taxon>
        <taxon>eudicotyledons</taxon>
        <taxon>Gunneridae</taxon>
        <taxon>Pentapetalae</taxon>
        <taxon>rosids</taxon>
        <taxon>fabids</taxon>
        <taxon>Rosales</taxon>
        <taxon>Rosaceae</taxon>
        <taxon>Amygdaloideae</taxon>
        <taxon>Maleae</taxon>
        <taxon>Pyrus</taxon>
    </lineage>
</organism>
<reference evidence="1 2" key="1">
    <citation type="submission" date="2019-09" db="EMBL/GenBank/DDBJ databases">
        <authorList>
            <person name="Ou C."/>
        </authorList>
    </citation>
    <scope>NUCLEOTIDE SEQUENCE [LARGE SCALE GENOMIC DNA]</scope>
    <source>
        <strain evidence="1">S2</strain>
        <tissue evidence="1">Leaf</tissue>
    </source>
</reference>
<reference evidence="1 2" key="3">
    <citation type="submission" date="2019-11" db="EMBL/GenBank/DDBJ databases">
        <title>A de novo genome assembly of a pear dwarfing rootstock.</title>
        <authorList>
            <person name="Wang F."/>
            <person name="Wang J."/>
            <person name="Li S."/>
            <person name="Zhang Y."/>
            <person name="Fang M."/>
            <person name="Ma L."/>
            <person name="Zhao Y."/>
            <person name="Jiang S."/>
        </authorList>
    </citation>
    <scope>NUCLEOTIDE SEQUENCE [LARGE SCALE GENOMIC DNA]</scope>
    <source>
        <strain evidence="1">S2</strain>
        <tissue evidence="1">Leaf</tissue>
    </source>
</reference>
<evidence type="ECO:0000313" key="1">
    <source>
        <dbReference type="EMBL" id="KAB2635463.1"/>
    </source>
</evidence>
<dbReference type="AlphaFoldDB" id="A0A5N5I8P2"/>
<dbReference type="OrthoDB" id="1162524at2759"/>